<sequence length="223" mass="25322">MKVTINDDVKKIGVKLIGVEITDIENSKYSDTYRKEHTDRIERVLHDIEKGVHNDILDGYWQLHQKISIPKRNNIPASENLIKLLHKNGDLFSINLAVDIYNLISTETAIALGAHDIDKITGNIRLDFIRGNEKFVPIGQVEPKSLRSEEYAYVDDADDVICKLEVRQAEKTKVTDQTKNIFYIVQGNEVTSHEELLDTANKIIDETTKYCGGHGKIIFDSEA</sequence>
<accession>A0ABU0E8A0</accession>
<protein>
    <submittedName>
        <fullName evidence="2">DNA/RNA-binding domain of Phe-tRNA-synthetase-like protein</fullName>
    </submittedName>
</protein>
<dbReference type="PANTHER" id="PTHR39209">
    <property type="match status" value="1"/>
</dbReference>
<proteinExistence type="predicted"/>
<dbReference type="PANTHER" id="PTHR39209:SF2">
    <property type="entry name" value="CYTOPLASMIC PROTEIN"/>
    <property type="match status" value="1"/>
</dbReference>
<dbReference type="SMART" id="SM00873">
    <property type="entry name" value="B3_4"/>
    <property type="match status" value="1"/>
</dbReference>
<dbReference type="Gene3D" id="3.50.40.10">
    <property type="entry name" value="Phenylalanyl-trna Synthetase, Chain B, domain 3"/>
    <property type="match status" value="1"/>
</dbReference>
<dbReference type="Pfam" id="PF03483">
    <property type="entry name" value="B3_4"/>
    <property type="match status" value="1"/>
</dbReference>
<dbReference type="InterPro" id="IPR005146">
    <property type="entry name" value="B3/B4_tRNA-bd"/>
</dbReference>
<dbReference type="SUPFAM" id="SSF56037">
    <property type="entry name" value="PheT/TilS domain"/>
    <property type="match status" value="1"/>
</dbReference>
<keyword evidence="3" id="KW-1185">Reference proteome</keyword>
<dbReference type="InterPro" id="IPR020825">
    <property type="entry name" value="Phe-tRNA_synthase-like_B3/B4"/>
</dbReference>
<dbReference type="EMBL" id="JAUSUR010000007">
    <property type="protein sequence ID" value="MDQ0362720.1"/>
    <property type="molecule type" value="Genomic_DNA"/>
</dbReference>
<feature type="domain" description="B3/B4 tRNA-binding" evidence="1">
    <location>
        <begin position="59"/>
        <end position="212"/>
    </location>
</feature>
<gene>
    <name evidence="2" type="ORF">J2S15_003474</name>
</gene>
<reference evidence="2 3" key="1">
    <citation type="submission" date="2023-07" db="EMBL/GenBank/DDBJ databases">
        <title>Genomic Encyclopedia of Type Strains, Phase IV (KMG-IV): sequencing the most valuable type-strain genomes for metagenomic binning, comparative biology and taxonomic classification.</title>
        <authorList>
            <person name="Goeker M."/>
        </authorList>
    </citation>
    <scope>NUCLEOTIDE SEQUENCE [LARGE SCALE GENOMIC DNA]</scope>
    <source>
        <strain evidence="2 3">DSM 16784</strain>
    </source>
</reference>
<evidence type="ECO:0000259" key="1">
    <source>
        <dbReference type="SMART" id="SM00873"/>
    </source>
</evidence>
<organism evidence="2 3">
    <name type="scientific">Breznakia pachnodae</name>
    <dbReference type="NCBI Taxonomy" id="265178"/>
    <lineage>
        <taxon>Bacteria</taxon>
        <taxon>Bacillati</taxon>
        <taxon>Bacillota</taxon>
        <taxon>Erysipelotrichia</taxon>
        <taxon>Erysipelotrichales</taxon>
        <taxon>Erysipelotrichaceae</taxon>
        <taxon>Breznakia</taxon>
    </lineage>
</organism>
<dbReference type="RefSeq" id="WP_307410632.1">
    <property type="nucleotide sequence ID" value="NZ_JAUSUR010000007.1"/>
</dbReference>
<comment type="caution">
    <text evidence="2">The sequence shown here is derived from an EMBL/GenBank/DDBJ whole genome shotgun (WGS) entry which is preliminary data.</text>
</comment>
<evidence type="ECO:0000313" key="3">
    <source>
        <dbReference type="Proteomes" id="UP001230220"/>
    </source>
</evidence>
<dbReference type="Proteomes" id="UP001230220">
    <property type="component" value="Unassembled WGS sequence"/>
</dbReference>
<name>A0ABU0E8A0_9FIRM</name>
<evidence type="ECO:0000313" key="2">
    <source>
        <dbReference type="EMBL" id="MDQ0362720.1"/>
    </source>
</evidence>